<evidence type="ECO:0000313" key="6">
    <source>
        <dbReference type="Proteomes" id="UP001229421"/>
    </source>
</evidence>
<organism evidence="5 6">
    <name type="scientific">Tagetes erecta</name>
    <name type="common">African marigold</name>
    <dbReference type="NCBI Taxonomy" id="13708"/>
    <lineage>
        <taxon>Eukaryota</taxon>
        <taxon>Viridiplantae</taxon>
        <taxon>Streptophyta</taxon>
        <taxon>Embryophyta</taxon>
        <taxon>Tracheophyta</taxon>
        <taxon>Spermatophyta</taxon>
        <taxon>Magnoliopsida</taxon>
        <taxon>eudicotyledons</taxon>
        <taxon>Gunneridae</taxon>
        <taxon>Pentapetalae</taxon>
        <taxon>asterids</taxon>
        <taxon>campanulids</taxon>
        <taxon>Asterales</taxon>
        <taxon>Asteraceae</taxon>
        <taxon>Asteroideae</taxon>
        <taxon>Heliantheae alliance</taxon>
        <taxon>Tageteae</taxon>
        <taxon>Tagetes</taxon>
    </lineage>
</organism>
<protein>
    <recommendedName>
        <fullName evidence="4">DRBM domain-containing protein</fullName>
    </recommendedName>
</protein>
<reference evidence="5" key="1">
    <citation type="journal article" date="2023" name="bioRxiv">
        <title>Improved chromosome-level genome assembly for marigold (Tagetes erecta).</title>
        <authorList>
            <person name="Jiang F."/>
            <person name="Yuan L."/>
            <person name="Wang S."/>
            <person name="Wang H."/>
            <person name="Xu D."/>
            <person name="Wang A."/>
            <person name="Fan W."/>
        </authorList>
    </citation>
    <scope>NUCLEOTIDE SEQUENCE</scope>
    <source>
        <strain evidence="5">WSJ</strain>
        <tissue evidence="5">Leaf</tissue>
    </source>
</reference>
<comment type="caution">
    <text evidence="5">The sequence shown here is derived from an EMBL/GenBank/DDBJ whole genome shotgun (WGS) entry which is preliminary data.</text>
</comment>
<evidence type="ECO:0000256" key="1">
    <source>
        <dbReference type="ARBA" id="ARBA00022737"/>
    </source>
</evidence>
<evidence type="ECO:0000313" key="5">
    <source>
        <dbReference type="EMBL" id="KAK1433203.1"/>
    </source>
</evidence>
<evidence type="ECO:0000256" key="2">
    <source>
        <dbReference type="ARBA" id="ARBA00022884"/>
    </source>
</evidence>
<dbReference type="PANTHER" id="PTHR46031:SF37">
    <property type="entry name" value="DRBM DOMAIN-CONTAINING PROTEIN"/>
    <property type="match status" value="1"/>
</dbReference>
<evidence type="ECO:0000259" key="4">
    <source>
        <dbReference type="SMART" id="SM00358"/>
    </source>
</evidence>
<dbReference type="EMBL" id="JAUHHV010000002">
    <property type="protein sequence ID" value="KAK1433203.1"/>
    <property type="molecule type" value="Genomic_DNA"/>
</dbReference>
<accession>A0AAD8P4I4</accession>
<dbReference type="InterPro" id="IPR014720">
    <property type="entry name" value="dsRBD_dom"/>
</dbReference>
<dbReference type="SUPFAM" id="SSF54768">
    <property type="entry name" value="dsRNA-binding domain-like"/>
    <property type="match status" value="2"/>
</dbReference>
<gene>
    <name evidence="5" type="ORF">QVD17_10111</name>
</gene>
<dbReference type="GO" id="GO:0003723">
    <property type="term" value="F:RNA binding"/>
    <property type="evidence" value="ECO:0007669"/>
    <property type="project" value="UniProtKB-KW"/>
</dbReference>
<keyword evidence="1" id="KW-0677">Repeat</keyword>
<feature type="domain" description="DRBM" evidence="4">
    <location>
        <begin position="134"/>
        <end position="199"/>
    </location>
</feature>
<feature type="compositionally biased region" description="Polar residues" evidence="3">
    <location>
        <begin position="384"/>
        <end position="393"/>
    </location>
</feature>
<evidence type="ECO:0000256" key="3">
    <source>
        <dbReference type="SAM" id="MobiDB-lite"/>
    </source>
</evidence>
<name>A0AAD8P4I4_TARER</name>
<dbReference type="SMART" id="SM00358">
    <property type="entry name" value="DSRM"/>
    <property type="match status" value="2"/>
</dbReference>
<proteinExistence type="predicted"/>
<keyword evidence="2" id="KW-0694">RNA-binding</keyword>
<feature type="domain" description="DRBM" evidence="4">
    <location>
        <begin position="49"/>
        <end position="116"/>
    </location>
</feature>
<dbReference type="AlphaFoldDB" id="A0AAD8P4I4"/>
<dbReference type="Gene3D" id="3.30.160.20">
    <property type="match status" value="2"/>
</dbReference>
<feature type="compositionally biased region" description="Basic residues" evidence="3">
    <location>
        <begin position="413"/>
        <end position="427"/>
    </location>
</feature>
<keyword evidence="6" id="KW-1185">Reference proteome</keyword>
<sequence>METLLPAQPLPKNYQSIGLTSIPASQPPPENAHCSSHPIAAGSKPHMLYKCLLIQLTQKLKKQPPLYRTQNEGSDHIPRFRSTVCVDGVSYTSSSTFKQRKMSEMDVSKVAYIAVTEKAKTDALHFIQEDKISCKAIMAEFAAKKNVRRPIYETAQLEAAIPVFRSNMLFNGVSYVGDNGKNKKESEQLVARSVIIKYLDSEYGLDMAIIVNCKLRQCHEMNKVQEINSVLQAQAGVGHNFAVTESRTNIIAESSAASESSLVQGTLVPATVTPQPIIPQLSVQPITPAAPVVIQPPTQQLSTGPINPAVPLVIQPPTPQVSTEPINPAAYVVTQPPTSQISVEPIKEVVEPLGLTPVPCPVVNYSSSPVVLVPKVESQATNLSSNVIQQPKTEPSPAQAPEYIPLMGETSNRKRSKKNKKNARKKMRPDAQMPVEPANQVLPLSSPQ</sequence>
<dbReference type="Proteomes" id="UP001229421">
    <property type="component" value="Unassembled WGS sequence"/>
</dbReference>
<dbReference type="PANTHER" id="PTHR46031">
    <property type="match status" value="1"/>
</dbReference>
<dbReference type="Pfam" id="PF00035">
    <property type="entry name" value="dsrm"/>
    <property type="match status" value="1"/>
</dbReference>
<feature type="region of interest" description="Disordered" evidence="3">
    <location>
        <begin position="384"/>
        <end position="448"/>
    </location>
</feature>